<name>A0A6J7DRH6_9ZZZZ</name>
<dbReference type="InterPro" id="IPR008332">
    <property type="entry name" value="MethylG_MeTrfase_N"/>
</dbReference>
<feature type="domain" description="Methylated-DNA-[protein]-cysteine S-methyltransferase DNA binding" evidence="10">
    <location>
        <begin position="82"/>
        <end position="160"/>
    </location>
</feature>
<dbReference type="PANTHER" id="PTHR10815:SF5">
    <property type="entry name" value="METHYLATED-DNA--PROTEIN-CYSTEINE METHYLTRANSFERASE"/>
    <property type="match status" value="1"/>
</dbReference>
<dbReference type="InterPro" id="IPR023546">
    <property type="entry name" value="MGMT"/>
</dbReference>
<dbReference type="EMBL" id="CAFBLR010000054">
    <property type="protein sequence ID" value="CAB4870889.1"/>
    <property type="molecule type" value="Genomic_DNA"/>
</dbReference>
<dbReference type="PANTHER" id="PTHR10815">
    <property type="entry name" value="METHYLATED-DNA--PROTEIN-CYSTEINE METHYLTRANSFERASE"/>
    <property type="match status" value="1"/>
</dbReference>
<dbReference type="InterPro" id="IPR036388">
    <property type="entry name" value="WH-like_DNA-bd_sf"/>
</dbReference>
<dbReference type="EMBL" id="CAEZXX010000092">
    <property type="protein sequence ID" value="CAB4714681.1"/>
    <property type="molecule type" value="Genomic_DNA"/>
</dbReference>
<evidence type="ECO:0000256" key="2">
    <source>
        <dbReference type="ARBA" id="ARBA00008711"/>
    </source>
</evidence>
<dbReference type="FunFam" id="1.10.10.10:FF:000214">
    <property type="entry name" value="Methylated-DNA--protein-cysteine methyltransferase"/>
    <property type="match status" value="1"/>
</dbReference>
<evidence type="ECO:0000313" key="13">
    <source>
        <dbReference type="EMBL" id="CAB4736086.1"/>
    </source>
</evidence>
<keyword evidence="6" id="KW-0808">Transferase</keyword>
<dbReference type="PROSITE" id="PS00374">
    <property type="entry name" value="MGMT"/>
    <property type="match status" value="1"/>
</dbReference>
<evidence type="ECO:0000256" key="3">
    <source>
        <dbReference type="ARBA" id="ARBA00011918"/>
    </source>
</evidence>
<dbReference type="SUPFAM" id="SSF46767">
    <property type="entry name" value="Methylated DNA-protein cysteine methyltransferase, C-terminal domain"/>
    <property type="match status" value="1"/>
</dbReference>
<dbReference type="InterPro" id="IPR036217">
    <property type="entry name" value="MethylDNA_cys_MeTrfase_DNAb"/>
</dbReference>
<dbReference type="InterPro" id="IPR036631">
    <property type="entry name" value="MGMT_N_sf"/>
</dbReference>
<dbReference type="GO" id="GO:0006281">
    <property type="term" value="P:DNA repair"/>
    <property type="evidence" value="ECO:0007669"/>
    <property type="project" value="UniProtKB-KW"/>
</dbReference>
<dbReference type="AlphaFoldDB" id="A0A6J7DRH6"/>
<keyword evidence="8" id="KW-0234">DNA repair</keyword>
<dbReference type="Pfam" id="PF01035">
    <property type="entry name" value="DNA_binding_1"/>
    <property type="match status" value="1"/>
</dbReference>
<comment type="catalytic activity">
    <reaction evidence="1">
        <text>a 4-O-methyl-thymidine in DNA + L-cysteinyl-[protein] = a thymidine in DNA + S-methyl-L-cysteinyl-[protein]</text>
        <dbReference type="Rhea" id="RHEA:53428"/>
        <dbReference type="Rhea" id="RHEA-COMP:10131"/>
        <dbReference type="Rhea" id="RHEA-COMP:10132"/>
        <dbReference type="Rhea" id="RHEA-COMP:13555"/>
        <dbReference type="Rhea" id="RHEA-COMP:13556"/>
        <dbReference type="ChEBI" id="CHEBI:29950"/>
        <dbReference type="ChEBI" id="CHEBI:82612"/>
        <dbReference type="ChEBI" id="CHEBI:137386"/>
        <dbReference type="ChEBI" id="CHEBI:137387"/>
        <dbReference type="EC" id="2.1.1.63"/>
    </reaction>
</comment>
<dbReference type="GO" id="GO:0032259">
    <property type="term" value="P:methylation"/>
    <property type="evidence" value="ECO:0007669"/>
    <property type="project" value="UniProtKB-KW"/>
</dbReference>
<keyword evidence="5" id="KW-0489">Methyltransferase</keyword>
<feature type="domain" description="Methylguanine DNA methyltransferase ribonuclease-like" evidence="11">
    <location>
        <begin position="4"/>
        <end position="75"/>
    </location>
</feature>
<dbReference type="SUPFAM" id="SSF53155">
    <property type="entry name" value="Methylated DNA-protein cysteine methyltransferase domain"/>
    <property type="match status" value="1"/>
</dbReference>
<organism evidence="14">
    <name type="scientific">freshwater metagenome</name>
    <dbReference type="NCBI Taxonomy" id="449393"/>
    <lineage>
        <taxon>unclassified sequences</taxon>
        <taxon>metagenomes</taxon>
        <taxon>ecological metagenomes</taxon>
    </lineage>
</organism>
<dbReference type="InterPro" id="IPR014048">
    <property type="entry name" value="MethylDNA_cys_MeTrfase_DNA-bd"/>
</dbReference>
<evidence type="ECO:0000313" key="12">
    <source>
        <dbReference type="EMBL" id="CAB4714681.1"/>
    </source>
</evidence>
<sequence>MTTYTATVASPVGPLTLVATGEALCELSWAGDRPATRGSLAAVSVPDALHPVVVRATRELEEYFAGERRSFGVPVIAAGTGFQQSAWGVLRQIPYGETITYGEQARRVGNPRAVRAVGGANGRNPVGIIVPCHRVIGADGSLTGFGGGVDVKAWLLSHERQVAAG</sequence>
<accession>A0A6J7DRH6</accession>
<reference evidence="14" key="1">
    <citation type="submission" date="2020-05" db="EMBL/GenBank/DDBJ databases">
        <authorList>
            <person name="Chiriac C."/>
            <person name="Salcher M."/>
            <person name="Ghai R."/>
            <person name="Kavagutti S V."/>
        </authorList>
    </citation>
    <scope>NUCLEOTIDE SEQUENCE</scope>
</reference>
<gene>
    <name evidence="12" type="ORF">UFOPK2602_01360</name>
    <name evidence="13" type="ORF">UFOPK2806_00039</name>
    <name evidence="14" type="ORF">UFOPK3417_00740</name>
</gene>
<dbReference type="GO" id="GO:0003908">
    <property type="term" value="F:methylated-DNA-[protein]-cysteine S-methyltransferase activity"/>
    <property type="evidence" value="ECO:0007669"/>
    <property type="project" value="UniProtKB-EC"/>
</dbReference>
<evidence type="ECO:0000256" key="8">
    <source>
        <dbReference type="ARBA" id="ARBA00023204"/>
    </source>
</evidence>
<dbReference type="EC" id="2.1.1.63" evidence="3"/>
<dbReference type="InterPro" id="IPR001497">
    <property type="entry name" value="MethylDNA_cys_MeTrfase_AS"/>
</dbReference>
<comment type="catalytic activity">
    <reaction evidence="9">
        <text>a 6-O-methyl-2'-deoxyguanosine in DNA + L-cysteinyl-[protein] = S-methyl-L-cysteinyl-[protein] + a 2'-deoxyguanosine in DNA</text>
        <dbReference type="Rhea" id="RHEA:24000"/>
        <dbReference type="Rhea" id="RHEA-COMP:10131"/>
        <dbReference type="Rhea" id="RHEA-COMP:10132"/>
        <dbReference type="Rhea" id="RHEA-COMP:11367"/>
        <dbReference type="Rhea" id="RHEA-COMP:11368"/>
        <dbReference type="ChEBI" id="CHEBI:29950"/>
        <dbReference type="ChEBI" id="CHEBI:82612"/>
        <dbReference type="ChEBI" id="CHEBI:85445"/>
        <dbReference type="ChEBI" id="CHEBI:85448"/>
        <dbReference type="EC" id="2.1.1.63"/>
    </reaction>
</comment>
<keyword evidence="4" id="KW-0963">Cytoplasm</keyword>
<comment type="similarity">
    <text evidence="2">Belongs to the MGMT family.</text>
</comment>
<evidence type="ECO:0000256" key="1">
    <source>
        <dbReference type="ARBA" id="ARBA00001286"/>
    </source>
</evidence>
<dbReference type="Gene3D" id="3.30.160.70">
    <property type="entry name" value="Methylated DNA-protein cysteine methyltransferase domain"/>
    <property type="match status" value="1"/>
</dbReference>
<dbReference type="EMBL" id="CAEZYY010000001">
    <property type="protein sequence ID" value="CAB4736086.1"/>
    <property type="molecule type" value="Genomic_DNA"/>
</dbReference>
<evidence type="ECO:0000313" key="14">
    <source>
        <dbReference type="EMBL" id="CAB4870889.1"/>
    </source>
</evidence>
<evidence type="ECO:0000256" key="5">
    <source>
        <dbReference type="ARBA" id="ARBA00022603"/>
    </source>
</evidence>
<proteinExistence type="inferred from homology"/>
<evidence type="ECO:0000256" key="9">
    <source>
        <dbReference type="ARBA" id="ARBA00049348"/>
    </source>
</evidence>
<evidence type="ECO:0000256" key="7">
    <source>
        <dbReference type="ARBA" id="ARBA00022763"/>
    </source>
</evidence>
<evidence type="ECO:0000259" key="11">
    <source>
        <dbReference type="Pfam" id="PF02870"/>
    </source>
</evidence>
<evidence type="ECO:0000256" key="6">
    <source>
        <dbReference type="ARBA" id="ARBA00022679"/>
    </source>
</evidence>
<evidence type="ECO:0000259" key="10">
    <source>
        <dbReference type="Pfam" id="PF01035"/>
    </source>
</evidence>
<keyword evidence="7" id="KW-0227">DNA damage</keyword>
<dbReference type="Pfam" id="PF02870">
    <property type="entry name" value="Methyltransf_1N"/>
    <property type="match status" value="1"/>
</dbReference>
<dbReference type="CDD" id="cd06445">
    <property type="entry name" value="ATase"/>
    <property type="match status" value="1"/>
</dbReference>
<dbReference type="Gene3D" id="1.10.10.10">
    <property type="entry name" value="Winged helix-like DNA-binding domain superfamily/Winged helix DNA-binding domain"/>
    <property type="match status" value="1"/>
</dbReference>
<dbReference type="HAMAP" id="MF_00772">
    <property type="entry name" value="OGT"/>
    <property type="match status" value="1"/>
</dbReference>
<protein>
    <recommendedName>
        <fullName evidence="3">methylated-DNA--[protein]-cysteine S-methyltransferase</fullName>
        <ecNumber evidence="3">2.1.1.63</ecNumber>
    </recommendedName>
</protein>
<evidence type="ECO:0000256" key="4">
    <source>
        <dbReference type="ARBA" id="ARBA00022490"/>
    </source>
</evidence>
<dbReference type="NCBIfam" id="TIGR00589">
    <property type="entry name" value="ogt"/>
    <property type="match status" value="1"/>
</dbReference>